<sequence>MQNDRRDHVLRVVTAVGWIALVQALLFAGFVLLQSTPQTPSLVVVSPRHTWAGYVANQINTVDGHPVRAYLGGTEADALADLRADRTQGVLLVDPTKPQDSLTVSSAQGVEATAAVRVVAEAVQRASSRTVVTADITTPSREDHAGRHGYHLALSWLFCGLAFTLAVRRGHESVHGQLRGVAITLVAGAPVVAVSVGIAALTIPAWAQHALRLFVIGTATFAVSALLARAALALAGPAGLVGWALALTFVAASPSRAGAEGFGRADVLWQPIGPWTPPGLAVSGVRQVVQLGESLSASHWAGFVWWAALAVLLCVTGSANHPGAHRHGRSDML</sequence>
<keyword evidence="1" id="KW-1133">Transmembrane helix</keyword>
<gene>
    <name evidence="2" type="ORF">FB459_1421</name>
</gene>
<dbReference type="RefSeq" id="WP_141927930.1">
    <property type="nucleotide sequence ID" value="NZ_BAABCI010000002.1"/>
</dbReference>
<organism evidence="2 3">
    <name type="scientific">Yimella lutea</name>
    <dbReference type="NCBI Taxonomy" id="587872"/>
    <lineage>
        <taxon>Bacteria</taxon>
        <taxon>Bacillati</taxon>
        <taxon>Actinomycetota</taxon>
        <taxon>Actinomycetes</taxon>
        <taxon>Micrococcales</taxon>
        <taxon>Dermacoccaceae</taxon>
        <taxon>Yimella</taxon>
    </lineage>
</organism>
<keyword evidence="1" id="KW-0472">Membrane</keyword>
<feature type="transmembrane region" description="Helical" evidence="1">
    <location>
        <begin position="209"/>
        <end position="227"/>
    </location>
</feature>
<dbReference type="AlphaFoldDB" id="A0A542EF71"/>
<protein>
    <recommendedName>
        <fullName evidence="4">ABC-2 family transporter</fullName>
    </recommendedName>
</protein>
<dbReference type="EMBL" id="VFMO01000001">
    <property type="protein sequence ID" value="TQJ13983.1"/>
    <property type="molecule type" value="Genomic_DNA"/>
</dbReference>
<name>A0A542EF71_9MICO</name>
<keyword evidence="1" id="KW-0812">Transmembrane</keyword>
<evidence type="ECO:0000313" key="3">
    <source>
        <dbReference type="Proteomes" id="UP000320806"/>
    </source>
</evidence>
<feature type="transmembrane region" description="Helical" evidence="1">
    <location>
        <begin position="12"/>
        <end position="33"/>
    </location>
</feature>
<evidence type="ECO:0008006" key="4">
    <source>
        <dbReference type="Google" id="ProtNLM"/>
    </source>
</evidence>
<reference evidence="2 3" key="1">
    <citation type="submission" date="2019-06" db="EMBL/GenBank/DDBJ databases">
        <title>Sequencing the genomes of 1000 actinobacteria strains.</title>
        <authorList>
            <person name="Klenk H.-P."/>
        </authorList>
    </citation>
    <scope>NUCLEOTIDE SEQUENCE [LARGE SCALE GENOMIC DNA]</scope>
    <source>
        <strain evidence="2 3">DSM 19828</strain>
    </source>
</reference>
<comment type="caution">
    <text evidence="2">The sequence shown here is derived from an EMBL/GenBank/DDBJ whole genome shotgun (WGS) entry which is preliminary data.</text>
</comment>
<keyword evidence="3" id="KW-1185">Reference proteome</keyword>
<evidence type="ECO:0000313" key="2">
    <source>
        <dbReference type="EMBL" id="TQJ13983.1"/>
    </source>
</evidence>
<feature type="transmembrane region" description="Helical" evidence="1">
    <location>
        <begin position="180"/>
        <end position="203"/>
    </location>
</feature>
<feature type="transmembrane region" description="Helical" evidence="1">
    <location>
        <begin position="149"/>
        <end position="168"/>
    </location>
</feature>
<feature type="transmembrane region" description="Helical" evidence="1">
    <location>
        <begin position="234"/>
        <end position="252"/>
    </location>
</feature>
<dbReference type="Proteomes" id="UP000320806">
    <property type="component" value="Unassembled WGS sequence"/>
</dbReference>
<accession>A0A542EF71</accession>
<proteinExistence type="predicted"/>
<feature type="transmembrane region" description="Helical" evidence="1">
    <location>
        <begin position="300"/>
        <end position="319"/>
    </location>
</feature>
<evidence type="ECO:0000256" key="1">
    <source>
        <dbReference type="SAM" id="Phobius"/>
    </source>
</evidence>